<dbReference type="InterPro" id="IPR036263">
    <property type="entry name" value="Chorismate_II_sf"/>
</dbReference>
<gene>
    <name evidence="4" type="ORF">SAMN05428964_1011692</name>
</gene>
<dbReference type="PANTHER" id="PTHR38041:SF1">
    <property type="entry name" value="CHORISMATE MUTASE"/>
    <property type="match status" value="1"/>
</dbReference>
<name>A0A285RNQ3_9PROT</name>
<dbReference type="InterPro" id="IPR036979">
    <property type="entry name" value="CM_dom_sf"/>
</dbReference>
<feature type="domain" description="Chorismate mutase" evidence="3">
    <location>
        <begin position="32"/>
        <end position="122"/>
    </location>
</feature>
<dbReference type="AlphaFoldDB" id="A0A285RNQ3"/>
<protein>
    <recommendedName>
        <fullName evidence="1">chorismate mutase</fullName>
        <ecNumber evidence="1">5.4.99.5</ecNumber>
    </recommendedName>
</protein>
<dbReference type="GO" id="GO:0004106">
    <property type="term" value="F:chorismate mutase activity"/>
    <property type="evidence" value="ECO:0007669"/>
    <property type="project" value="UniProtKB-EC"/>
</dbReference>
<dbReference type="GO" id="GO:0009697">
    <property type="term" value="P:salicylic acid biosynthetic process"/>
    <property type="evidence" value="ECO:0007669"/>
    <property type="project" value="TreeGrafter"/>
</dbReference>
<keyword evidence="4" id="KW-0670">Pyruvate</keyword>
<dbReference type="GO" id="GO:0016829">
    <property type="term" value="F:lyase activity"/>
    <property type="evidence" value="ECO:0007669"/>
    <property type="project" value="UniProtKB-KW"/>
</dbReference>
<dbReference type="Proteomes" id="UP000219068">
    <property type="component" value="Unassembled WGS sequence"/>
</dbReference>
<dbReference type="SUPFAM" id="SSF48600">
    <property type="entry name" value="Chorismate mutase II"/>
    <property type="match status" value="1"/>
</dbReference>
<proteinExistence type="predicted"/>
<dbReference type="InterPro" id="IPR002701">
    <property type="entry name" value="CM_II_prokaryot"/>
</dbReference>
<accession>A0A285RNQ3</accession>
<dbReference type="SMART" id="SM00830">
    <property type="entry name" value="CM_2"/>
    <property type="match status" value="1"/>
</dbReference>
<dbReference type="Pfam" id="PF01817">
    <property type="entry name" value="CM_2"/>
    <property type="match status" value="1"/>
</dbReference>
<dbReference type="Gene3D" id="1.20.59.10">
    <property type="entry name" value="Chorismate mutase"/>
    <property type="match status" value="1"/>
</dbReference>
<evidence type="ECO:0000313" key="4">
    <source>
        <dbReference type="EMBL" id="SOB95735.1"/>
    </source>
</evidence>
<evidence type="ECO:0000256" key="1">
    <source>
        <dbReference type="ARBA" id="ARBA00012404"/>
    </source>
</evidence>
<dbReference type="EC" id="5.4.99.5" evidence="1"/>
<organism evidence="4 5">
    <name type="scientific">Thalassospira xiamenensis</name>
    <dbReference type="NCBI Taxonomy" id="220697"/>
    <lineage>
        <taxon>Bacteria</taxon>
        <taxon>Pseudomonadati</taxon>
        <taxon>Pseudomonadota</taxon>
        <taxon>Alphaproteobacteria</taxon>
        <taxon>Rhodospirillales</taxon>
        <taxon>Thalassospiraceae</taxon>
        <taxon>Thalassospira</taxon>
    </lineage>
</organism>
<evidence type="ECO:0000259" key="3">
    <source>
        <dbReference type="PROSITE" id="PS51168"/>
    </source>
</evidence>
<evidence type="ECO:0000256" key="2">
    <source>
        <dbReference type="ARBA" id="ARBA00023235"/>
    </source>
</evidence>
<dbReference type="GO" id="GO:0046417">
    <property type="term" value="P:chorismate metabolic process"/>
    <property type="evidence" value="ECO:0007669"/>
    <property type="project" value="InterPro"/>
</dbReference>
<keyword evidence="2" id="KW-0413">Isomerase</keyword>
<keyword evidence="4" id="KW-0456">Lyase</keyword>
<evidence type="ECO:0000313" key="5">
    <source>
        <dbReference type="Proteomes" id="UP000219068"/>
    </source>
</evidence>
<sequence length="127" mass="14939">MPIRHCEVAVNNHRHFSLFVNNESSAVMTTKANPCETMSDVRANVDRVDRLLVALMAERLNYIEQAARIKPTRDAVRDEDRIEDVITKVRAQCRIDGFDEDMAERMWRAMMEDFIAHEFVKWDDLRK</sequence>
<reference evidence="4 5" key="1">
    <citation type="submission" date="2017-08" db="EMBL/GenBank/DDBJ databases">
        <authorList>
            <person name="de Groot N.N."/>
        </authorList>
    </citation>
    <scope>NUCLEOTIDE SEQUENCE [LARGE SCALE GENOMIC DNA]</scope>
    <source>
        <strain evidence="4 5">USBA 78</strain>
    </source>
</reference>
<dbReference type="EMBL" id="OBMM01000001">
    <property type="protein sequence ID" value="SOB95735.1"/>
    <property type="molecule type" value="Genomic_DNA"/>
</dbReference>
<dbReference type="PANTHER" id="PTHR38041">
    <property type="entry name" value="CHORISMATE MUTASE"/>
    <property type="match status" value="1"/>
</dbReference>
<dbReference type="InterPro" id="IPR051331">
    <property type="entry name" value="Chorismate_mutase-related"/>
</dbReference>
<dbReference type="PROSITE" id="PS51168">
    <property type="entry name" value="CHORISMATE_MUT_2"/>
    <property type="match status" value="1"/>
</dbReference>